<dbReference type="STRING" id="398578.Daci_3804"/>
<keyword evidence="3" id="KW-1185">Reference proteome</keyword>
<dbReference type="KEGG" id="dac:Daci_3804"/>
<proteinExistence type="inferred from homology"/>
<organism evidence="2 3">
    <name type="scientific">Delftia acidovorans (strain DSM 14801 / SPH-1)</name>
    <dbReference type="NCBI Taxonomy" id="398578"/>
    <lineage>
        <taxon>Bacteria</taxon>
        <taxon>Pseudomonadati</taxon>
        <taxon>Pseudomonadota</taxon>
        <taxon>Betaproteobacteria</taxon>
        <taxon>Burkholderiales</taxon>
        <taxon>Comamonadaceae</taxon>
        <taxon>Delftia</taxon>
    </lineage>
</organism>
<evidence type="ECO:0008006" key="4">
    <source>
        <dbReference type="Google" id="ProtNLM"/>
    </source>
</evidence>
<dbReference type="GeneID" id="24115386"/>
<dbReference type="HOGENOM" id="CLU_045683_1_0_4"/>
<evidence type="ECO:0000256" key="1">
    <source>
        <dbReference type="ARBA" id="ARBA00006987"/>
    </source>
</evidence>
<dbReference type="PANTHER" id="PTHR42928">
    <property type="entry name" value="TRICARBOXYLATE-BINDING PROTEIN"/>
    <property type="match status" value="1"/>
</dbReference>
<dbReference type="InterPro" id="IPR042100">
    <property type="entry name" value="Bug_dom1"/>
</dbReference>
<evidence type="ECO:0000313" key="2">
    <source>
        <dbReference type="EMBL" id="ABX36436.1"/>
    </source>
</evidence>
<dbReference type="eggNOG" id="COG3181">
    <property type="taxonomic scope" value="Bacteria"/>
</dbReference>
<dbReference type="EMBL" id="CP000884">
    <property type="protein sequence ID" value="ABX36436.1"/>
    <property type="molecule type" value="Genomic_DNA"/>
</dbReference>
<dbReference type="CDD" id="cd07012">
    <property type="entry name" value="PBP2_Bug_TTT"/>
    <property type="match status" value="1"/>
</dbReference>
<dbReference type="Proteomes" id="UP000000784">
    <property type="component" value="Chromosome"/>
</dbReference>
<dbReference type="Gene3D" id="3.40.190.150">
    <property type="entry name" value="Bordetella uptake gene, domain 1"/>
    <property type="match status" value="1"/>
</dbReference>
<dbReference type="SUPFAM" id="SSF53850">
    <property type="entry name" value="Periplasmic binding protein-like II"/>
    <property type="match status" value="1"/>
</dbReference>
<sequence length="349" mass="37273">MQNPWLAASRQDAACKTRRALLTAIPVLATSPSAFTQVLDPGVNKNAVCIAPAKLGGGFDLTCRLAAKALDGARSGDAKTLIQYLPGGIGALAYDKAATQQLGDERTLIAFSSGSLLNIAQGRFGPHSIASVNWLGVLAADYGVVAVRADSPYRSLDDLLRAIRANPAAIPFGAGGTVGSQDWIKAARLVRAAGRDPREMRFVAFEGGGEALRALAGGHVVAFPGDAAEAQHAISAGERIRILAILASDRVPGKLAHIPTAMEQGVDVTWMTVRGLYMAAGTPPSAIRYWSDTLQKAMGLPGYMALLENFDLYPYSLVGRPLQEYLKQKIQEYREDAEKMGVRIWRSRQ</sequence>
<reference evidence="2 3" key="1">
    <citation type="journal article" date="2004" name="Appl. Environ. Microbiol.">
        <title>Mineralization of individual congeners of linear alkylbenzenesulfonate by defined pairs of heterotrophic bacteria.</title>
        <authorList>
            <person name="Schleheck D."/>
            <person name="Knepper T.P."/>
            <person name="Fischer K."/>
            <person name="Cook A.M."/>
        </authorList>
    </citation>
    <scope>NUCLEOTIDE SEQUENCE [LARGE SCALE GENOMIC DNA]</scope>
    <source>
        <strain evidence="3">DSM 14801 / SPH-1</strain>
    </source>
</reference>
<dbReference type="PANTHER" id="PTHR42928:SF3">
    <property type="entry name" value="UPF0065 PROTEIN YFLP"/>
    <property type="match status" value="1"/>
</dbReference>
<accession>A9BLF1</accession>
<dbReference type="RefSeq" id="WP_012205630.1">
    <property type="nucleotide sequence ID" value="NC_010002.1"/>
</dbReference>
<dbReference type="PIRSF" id="PIRSF017082">
    <property type="entry name" value="YflP"/>
    <property type="match status" value="1"/>
</dbReference>
<comment type="similarity">
    <text evidence="1">Belongs to the UPF0065 (bug) family.</text>
</comment>
<dbReference type="Pfam" id="PF03401">
    <property type="entry name" value="TctC"/>
    <property type="match status" value="1"/>
</dbReference>
<dbReference type="AlphaFoldDB" id="A9BLF1"/>
<dbReference type="Gene3D" id="3.40.190.10">
    <property type="entry name" value="Periplasmic binding protein-like II"/>
    <property type="match status" value="1"/>
</dbReference>
<evidence type="ECO:0000313" key="3">
    <source>
        <dbReference type="Proteomes" id="UP000000784"/>
    </source>
</evidence>
<name>A9BLF1_DELAS</name>
<reference evidence="3" key="2">
    <citation type="submission" date="2007-11" db="EMBL/GenBank/DDBJ databases">
        <title>Complete sequence of Delftia acidovorans DSM 14801 / SPH-1.</title>
        <authorList>
            <person name="Copeland A."/>
            <person name="Lucas S."/>
            <person name="Lapidus A."/>
            <person name="Barry K."/>
            <person name="Glavina del Rio T."/>
            <person name="Dalin E."/>
            <person name="Tice H."/>
            <person name="Pitluck S."/>
            <person name="Lowry S."/>
            <person name="Clum A."/>
            <person name="Schmutz J."/>
            <person name="Larimer F."/>
            <person name="Land M."/>
            <person name="Hauser L."/>
            <person name="Kyrpides N."/>
            <person name="Kim E."/>
            <person name="Schleheck D."/>
            <person name="Richardson P."/>
        </authorList>
    </citation>
    <scope>NUCLEOTIDE SEQUENCE [LARGE SCALE GENOMIC DNA]</scope>
    <source>
        <strain evidence="3">DSM 14801 / SPH-1</strain>
    </source>
</reference>
<protein>
    <recommendedName>
        <fullName evidence="4">Tricarboxylic transporter</fullName>
    </recommendedName>
</protein>
<gene>
    <name evidence="2" type="ordered locus">Daci_3804</name>
</gene>
<dbReference type="InterPro" id="IPR005064">
    <property type="entry name" value="BUG"/>
</dbReference>